<dbReference type="Proteomes" id="UP001479290">
    <property type="component" value="Unassembled WGS sequence"/>
</dbReference>
<proteinExistence type="predicted"/>
<comment type="caution">
    <text evidence="2">The sequence shown here is derived from an EMBL/GenBank/DDBJ whole genome shotgun (WGS) entry which is preliminary data.</text>
</comment>
<name>A0AAW1ZMC1_CULAL</name>
<evidence type="ECO:0000313" key="2">
    <source>
        <dbReference type="EMBL" id="KAK9961601.1"/>
    </source>
</evidence>
<evidence type="ECO:0000256" key="1">
    <source>
        <dbReference type="SAM" id="MobiDB-lite"/>
    </source>
</evidence>
<reference evidence="2 3" key="1">
    <citation type="submission" date="2024-05" db="EMBL/GenBank/DDBJ databases">
        <title>A high-quality chromosomal-level genome assembly of Topmouth culter (Culter alburnus).</title>
        <authorList>
            <person name="Zhao H."/>
        </authorList>
    </citation>
    <scope>NUCLEOTIDE SEQUENCE [LARGE SCALE GENOMIC DNA]</scope>
    <source>
        <strain evidence="2">CATC2023</strain>
        <tissue evidence="2">Muscle</tissue>
    </source>
</reference>
<protein>
    <submittedName>
        <fullName evidence="2">Uncharacterized protein</fullName>
    </submittedName>
</protein>
<sequence>MENADVKMQRRSQAGISQTIILPVAAAVDPNAARSGGRGILFFRKLATVSKRADALGARGTWATGGGVSNTFYTRQEDERRDRKKKEEKKKVEVPTGERRTPNFQRSV</sequence>
<dbReference type="AlphaFoldDB" id="A0AAW1ZMC1"/>
<gene>
    <name evidence="2" type="ORF">ABG768_009375</name>
</gene>
<accession>A0AAW1ZMC1</accession>
<feature type="region of interest" description="Disordered" evidence="1">
    <location>
        <begin position="67"/>
        <end position="108"/>
    </location>
</feature>
<evidence type="ECO:0000313" key="3">
    <source>
        <dbReference type="Proteomes" id="UP001479290"/>
    </source>
</evidence>
<organism evidence="2 3">
    <name type="scientific">Culter alburnus</name>
    <name type="common">Topmouth culter</name>
    <dbReference type="NCBI Taxonomy" id="194366"/>
    <lineage>
        <taxon>Eukaryota</taxon>
        <taxon>Metazoa</taxon>
        <taxon>Chordata</taxon>
        <taxon>Craniata</taxon>
        <taxon>Vertebrata</taxon>
        <taxon>Euteleostomi</taxon>
        <taxon>Actinopterygii</taxon>
        <taxon>Neopterygii</taxon>
        <taxon>Teleostei</taxon>
        <taxon>Ostariophysi</taxon>
        <taxon>Cypriniformes</taxon>
        <taxon>Xenocyprididae</taxon>
        <taxon>Xenocypridinae</taxon>
        <taxon>Culter</taxon>
    </lineage>
</organism>
<keyword evidence="3" id="KW-1185">Reference proteome</keyword>
<dbReference type="EMBL" id="JAWDJR010000016">
    <property type="protein sequence ID" value="KAK9961601.1"/>
    <property type="molecule type" value="Genomic_DNA"/>
</dbReference>
<feature type="compositionally biased region" description="Basic and acidic residues" evidence="1">
    <location>
        <begin position="89"/>
        <end position="101"/>
    </location>
</feature>